<dbReference type="HOGENOM" id="CLU_841335_0_0_11"/>
<dbReference type="STRING" id="106370.Francci3_1190"/>
<dbReference type="EMBL" id="CP000249">
    <property type="protein sequence ID" value="ABD10569.1"/>
    <property type="molecule type" value="Genomic_DNA"/>
</dbReference>
<evidence type="ECO:0000313" key="2">
    <source>
        <dbReference type="Proteomes" id="UP000001937"/>
    </source>
</evidence>
<dbReference type="Proteomes" id="UP000001937">
    <property type="component" value="Chromosome"/>
</dbReference>
<keyword evidence="2" id="KW-1185">Reference proteome</keyword>
<protein>
    <submittedName>
        <fullName evidence="1">Uncharacterized protein</fullName>
    </submittedName>
</protein>
<dbReference type="AlphaFoldDB" id="Q2JDS3"/>
<gene>
    <name evidence="1" type="ordered locus">Francci3_1190</name>
</gene>
<accession>Q2JDS3</accession>
<dbReference type="KEGG" id="fra:Francci3_1190"/>
<proteinExistence type="predicted"/>
<reference evidence="1 2" key="1">
    <citation type="journal article" date="2007" name="Genome Res.">
        <title>Genome characteristics of facultatively symbiotic Frankia sp. strains reflect host range and host plant biogeography.</title>
        <authorList>
            <person name="Normand P."/>
            <person name="Lapierre P."/>
            <person name="Tisa L.S."/>
            <person name="Gogarten J.P."/>
            <person name="Alloisio N."/>
            <person name="Bagnarol E."/>
            <person name="Bassi C.A."/>
            <person name="Berry A.M."/>
            <person name="Bickhart D.M."/>
            <person name="Choisne N."/>
            <person name="Couloux A."/>
            <person name="Cournoyer B."/>
            <person name="Cruveiller S."/>
            <person name="Daubin V."/>
            <person name="Demange N."/>
            <person name="Francino M.P."/>
            <person name="Goltsman E."/>
            <person name="Huang Y."/>
            <person name="Kopp O.R."/>
            <person name="Labarre L."/>
            <person name="Lapidus A."/>
            <person name="Lavire C."/>
            <person name="Marechal J."/>
            <person name="Martinez M."/>
            <person name="Mastronunzio J.E."/>
            <person name="Mullin B.C."/>
            <person name="Niemann J."/>
            <person name="Pujic P."/>
            <person name="Rawnsley T."/>
            <person name="Rouy Z."/>
            <person name="Schenowitz C."/>
            <person name="Sellstedt A."/>
            <person name="Tavares F."/>
            <person name="Tomkins J.P."/>
            <person name="Vallenet D."/>
            <person name="Valverde C."/>
            <person name="Wall L.G."/>
            <person name="Wang Y."/>
            <person name="Medigue C."/>
            <person name="Benson D.R."/>
        </authorList>
    </citation>
    <scope>NUCLEOTIDE SEQUENCE [LARGE SCALE GENOMIC DNA]</scope>
    <source>
        <strain evidence="2">DSM 45818 / CECT 9043 / CcI3</strain>
    </source>
</reference>
<organism evidence="1 2">
    <name type="scientific">Frankia casuarinae (strain DSM 45818 / CECT 9043 / HFP020203 / CcI3)</name>
    <dbReference type="NCBI Taxonomy" id="106370"/>
    <lineage>
        <taxon>Bacteria</taxon>
        <taxon>Bacillati</taxon>
        <taxon>Actinomycetota</taxon>
        <taxon>Actinomycetes</taxon>
        <taxon>Frankiales</taxon>
        <taxon>Frankiaceae</taxon>
        <taxon>Frankia</taxon>
    </lineage>
</organism>
<name>Q2JDS3_FRACC</name>
<sequence length="330" mass="35386">MRRRGWLPVAACVGIGLNSIRLRGRVGAIDVIESVDHGPPGGAPGSDDPHAQRPPYVLLLASGVRLGPEHRRAADAYARRHGCEVLDLVPAEMSAHRILDLARMVDPSTYRSARLARGRGAFQAVLVDAEVLARTGLTTADSTDLTDLTDLTEAELVAVLETCKRHAAASTDLAVLPGLVGAEPDDGRTRLSVHRAAYAWEPARRVLPALRDAAILLGATSNPLAALAAVTMSWLQPVAVGGSRLLVTPGTLRRSMLTRRRGALLQLVGMPSRTRDLLGAPTIGPDPATCPRAPRPIRTAGRLTPTEIAEKRSQYRRELARVTRKVCLCR</sequence>
<dbReference type="eggNOG" id="COG2227">
    <property type="taxonomic scope" value="Bacteria"/>
</dbReference>
<evidence type="ECO:0000313" key="1">
    <source>
        <dbReference type="EMBL" id="ABD10569.1"/>
    </source>
</evidence>